<sequence>MRSPTSSAPTLSSPDPTTKPILQKPPGYKSPFKEATPSRKPVLPPTLRPKKKRRCGCCCICCCVIFIIIFVLICATAIAAGMIYIVYDPKLPEFNVSSFRLNNINVTQKPDGVYLNAETMAKVEVKNKSGKMGWLFDETKVDVTAENGDLDLGTTTVPGFEVKEKEVKELNAGTKIKDIALNERLGKKVVGKEVVPVVDIRTKTGVGLSGWKSWKIAVTVLCGDKSLKQLEAGDTPKCTLTTLKWYITLLDQNTFLIQVPSFTIQRGDTRSITCEESVSMEAMLCDQKVITHKFIKPASLHTPPKLIRISFTDNYATEDEDDDDDNDEVHHHKVKKFIHEIRIFQTKNKDSYSSSKHSCNGRRRRRKDCITTNTESVVFDDVNIMEKMKNEKLRGVRQRRWGRWAAEIRDPWRRKRVWLGTYDTAQEAAMVYDAAAILLKGPQAVTNFINPTQYHIQQPSPYSNLINYSESYAKEDLEQKNIHGGFGFDGHVDDMDNVNNCGYGYDSGKDQCHPHLSSPTSVFRFQSMEEQYCEIPQVPCFQDSFLYLNSPSLDFHSDFETIHLPIFLDDETSVPHFISNDSFSDVPFDFNEDFESCNWDIECYFKT</sequence>
<dbReference type="AlphaFoldDB" id="A0AAV1WPW3"/>
<dbReference type="FunFam" id="3.30.730.10:FF:000001">
    <property type="entry name" value="Ethylene-responsive transcription factor 2"/>
    <property type="match status" value="1"/>
</dbReference>
<keyword evidence="5" id="KW-0539">Nucleus</keyword>
<dbReference type="InterPro" id="IPR036955">
    <property type="entry name" value="AP2/ERF_dom_sf"/>
</dbReference>
<dbReference type="GO" id="GO:0003677">
    <property type="term" value="F:DNA binding"/>
    <property type="evidence" value="ECO:0007669"/>
    <property type="project" value="UniProtKB-KW"/>
</dbReference>
<keyword evidence="4" id="KW-0804">Transcription</keyword>
<dbReference type="SMART" id="SM00380">
    <property type="entry name" value="AP2"/>
    <property type="match status" value="1"/>
</dbReference>
<organism evidence="9 10">
    <name type="scientific">Lupinus luteus</name>
    <name type="common">European yellow lupine</name>
    <dbReference type="NCBI Taxonomy" id="3873"/>
    <lineage>
        <taxon>Eukaryota</taxon>
        <taxon>Viridiplantae</taxon>
        <taxon>Streptophyta</taxon>
        <taxon>Embryophyta</taxon>
        <taxon>Tracheophyta</taxon>
        <taxon>Spermatophyta</taxon>
        <taxon>Magnoliopsida</taxon>
        <taxon>eudicotyledons</taxon>
        <taxon>Gunneridae</taxon>
        <taxon>Pentapetalae</taxon>
        <taxon>rosids</taxon>
        <taxon>fabids</taxon>
        <taxon>Fabales</taxon>
        <taxon>Fabaceae</taxon>
        <taxon>Papilionoideae</taxon>
        <taxon>50 kb inversion clade</taxon>
        <taxon>genistoids sensu lato</taxon>
        <taxon>core genistoids</taxon>
        <taxon>Genisteae</taxon>
        <taxon>Lupinus</taxon>
    </lineage>
</organism>
<dbReference type="GO" id="GO:0005634">
    <property type="term" value="C:nucleus"/>
    <property type="evidence" value="ECO:0007669"/>
    <property type="project" value="UniProtKB-SubCell"/>
</dbReference>
<evidence type="ECO:0000256" key="7">
    <source>
        <dbReference type="SAM" id="Phobius"/>
    </source>
</evidence>
<dbReference type="PRINTS" id="PR00367">
    <property type="entry name" value="ETHRSPELEMNT"/>
</dbReference>
<feature type="region of interest" description="Disordered" evidence="6">
    <location>
        <begin position="1"/>
        <end position="51"/>
    </location>
</feature>
<dbReference type="EMBL" id="CAXHTB010000008">
    <property type="protein sequence ID" value="CAL0311312.1"/>
    <property type="molecule type" value="Genomic_DNA"/>
</dbReference>
<evidence type="ECO:0000256" key="5">
    <source>
        <dbReference type="ARBA" id="ARBA00023242"/>
    </source>
</evidence>
<keyword evidence="7" id="KW-0472">Membrane</keyword>
<dbReference type="Gene3D" id="3.30.730.10">
    <property type="entry name" value="AP2/ERF domain"/>
    <property type="match status" value="1"/>
</dbReference>
<evidence type="ECO:0000256" key="4">
    <source>
        <dbReference type="ARBA" id="ARBA00023163"/>
    </source>
</evidence>
<dbReference type="CDD" id="cd00018">
    <property type="entry name" value="AP2"/>
    <property type="match status" value="1"/>
</dbReference>
<keyword evidence="7" id="KW-1133">Transmembrane helix</keyword>
<dbReference type="InterPro" id="IPR050913">
    <property type="entry name" value="AP2/ERF_ERF"/>
</dbReference>
<dbReference type="PANTHER" id="PTHR31194:SF218">
    <property type="entry name" value="AP2_ERF DOMAIN-CONTAINING PROTEIN"/>
    <property type="match status" value="1"/>
</dbReference>
<evidence type="ECO:0000256" key="3">
    <source>
        <dbReference type="ARBA" id="ARBA00023125"/>
    </source>
</evidence>
<feature type="compositionally biased region" description="Low complexity" evidence="6">
    <location>
        <begin position="1"/>
        <end position="18"/>
    </location>
</feature>
<keyword evidence="3" id="KW-0238">DNA-binding</keyword>
<keyword evidence="2" id="KW-0805">Transcription regulation</keyword>
<protein>
    <recommendedName>
        <fullName evidence="8">AP2/ERF domain-containing protein</fullName>
    </recommendedName>
</protein>
<name>A0AAV1WPW3_LUPLU</name>
<proteinExistence type="predicted"/>
<evidence type="ECO:0000313" key="9">
    <source>
        <dbReference type="EMBL" id="CAL0311312.1"/>
    </source>
</evidence>
<comment type="subcellular location">
    <subcellularLocation>
        <location evidence="1">Nucleus</location>
    </subcellularLocation>
</comment>
<evidence type="ECO:0000313" key="10">
    <source>
        <dbReference type="Proteomes" id="UP001497480"/>
    </source>
</evidence>
<keyword evidence="7" id="KW-0812">Transmembrane</keyword>
<dbReference type="InterPro" id="IPR001471">
    <property type="entry name" value="AP2/ERF_dom"/>
</dbReference>
<keyword evidence="10" id="KW-1185">Reference proteome</keyword>
<evidence type="ECO:0000256" key="1">
    <source>
        <dbReference type="ARBA" id="ARBA00004123"/>
    </source>
</evidence>
<dbReference type="InterPro" id="IPR016177">
    <property type="entry name" value="DNA-bd_dom_sf"/>
</dbReference>
<gene>
    <name evidence="9" type="ORF">LLUT_LOCUS12372</name>
</gene>
<comment type="caution">
    <text evidence="9">The sequence shown here is derived from an EMBL/GenBank/DDBJ whole genome shotgun (WGS) entry which is preliminary data.</text>
</comment>
<feature type="domain" description="AP2/ERF" evidence="8">
    <location>
        <begin position="392"/>
        <end position="449"/>
    </location>
</feature>
<dbReference type="PROSITE" id="PS51032">
    <property type="entry name" value="AP2_ERF"/>
    <property type="match status" value="1"/>
</dbReference>
<dbReference type="GO" id="GO:0003700">
    <property type="term" value="F:DNA-binding transcription factor activity"/>
    <property type="evidence" value="ECO:0007669"/>
    <property type="project" value="InterPro"/>
</dbReference>
<accession>A0AAV1WPW3</accession>
<dbReference type="Pfam" id="PF00847">
    <property type="entry name" value="AP2"/>
    <property type="match status" value="1"/>
</dbReference>
<evidence type="ECO:0000256" key="2">
    <source>
        <dbReference type="ARBA" id="ARBA00023015"/>
    </source>
</evidence>
<feature type="transmembrane region" description="Helical" evidence="7">
    <location>
        <begin position="57"/>
        <end position="87"/>
    </location>
</feature>
<evidence type="ECO:0000256" key="6">
    <source>
        <dbReference type="SAM" id="MobiDB-lite"/>
    </source>
</evidence>
<dbReference type="Proteomes" id="UP001497480">
    <property type="component" value="Unassembled WGS sequence"/>
</dbReference>
<dbReference type="SUPFAM" id="SSF54171">
    <property type="entry name" value="DNA-binding domain"/>
    <property type="match status" value="1"/>
</dbReference>
<dbReference type="PANTHER" id="PTHR31194">
    <property type="entry name" value="SHN SHINE , DNA BINDING / TRANSCRIPTION FACTOR"/>
    <property type="match status" value="1"/>
</dbReference>
<evidence type="ECO:0000259" key="8">
    <source>
        <dbReference type="PROSITE" id="PS51032"/>
    </source>
</evidence>
<reference evidence="9 10" key="1">
    <citation type="submission" date="2024-03" db="EMBL/GenBank/DDBJ databases">
        <authorList>
            <person name="Martinez-Hernandez J."/>
        </authorList>
    </citation>
    <scope>NUCLEOTIDE SEQUENCE [LARGE SCALE GENOMIC DNA]</scope>
</reference>